<keyword evidence="6 8" id="KW-0472">Membrane</keyword>
<dbReference type="EMBL" id="JAOAOG010000044">
    <property type="protein sequence ID" value="KAJ6252503.1"/>
    <property type="molecule type" value="Genomic_DNA"/>
</dbReference>
<sequence length="168" mass="19860">MGKKGAKKQILINNKIKKRLLYTMLISNLFYIIFKLVLRFKKTSKWCFVGLIVSDVAYFLCKKFIWGYGKPIFDQQGHVIDGGKDLSETGGMIQYFFDIIYITAFVHVTATFHSAFWLFFLVVPCYAVYKIFVQFIWPNMKTSNEAQPEQPQQDFKFKKGYRQQRKMK</sequence>
<evidence type="ECO:0000313" key="9">
    <source>
        <dbReference type="EMBL" id="KAJ6252503.1"/>
    </source>
</evidence>
<dbReference type="Pfam" id="PF05620">
    <property type="entry name" value="TMEM208_SND2"/>
    <property type="match status" value="1"/>
</dbReference>
<organism evidence="9 10">
    <name type="scientific">Anaeramoeba flamelloides</name>
    <dbReference type="NCBI Taxonomy" id="1746091"/>
    <lineage>
        <taxon>Eukaryota</taxon>
        <taxon>Metamonada</taxon>
        <taxon>Anaeramoebidae</taxon>
        <taxon>Anaeramoeba</taxon>
    </lineage>
</organism>
<evidence type="ECO:0000256" key="6">
    <source>
        <dbReference type="ARBA" id="ARBA00023136"/>
    </source>
</evidence>
<comment type="caution">
    <text evidence="9">The sequence shown here is derived from an EMBL/GenBank/DDBJ whole genome shotgun (WGS) entry which is preliminary data.</text>
</comment>
<accession>A0ABQ8Z6J5</accession>
<dbReference type="PANTHER" id="PTHR13505">
    <property type="entry name" value="TRANSMEMBRANE PROTEIN 208"/>
    <property type="match status" value="1"/>
</dbReference>
<feature type="region of interest" description="Disordered" evidence="7">
    <location>
        <begin position="144"/>
        <end position="168"/>
    </location>
</feature>
<dbReference type="InterPro" id="IPR008506">
    <property type="entry name" value="SND2/TMEM208"/>
</dbReference>
<feature type="compositionally biased region" description="Polar residues" evidence="7">
    <location>
        <begin position="144"/>
        <end position="153"/>
    </location>
</feature>
<proteinExistence type="inferred from homology"/>
<comment type="similarity">
    <text evidence="2">Belongs to the TMEM208 family.</text>
</comment>
<evidence type="ECO:0000313" key="10">
    <source>
        <dbReference type="Proteomes" id="UP001150062"/>
    </source>
</evidence>
<evidence type="ECO:0000256" key="8">
    <source>
        <dbReference type="SAM" id="Phobius"/>
    </source>
</evidence>
<feature type="transmembrane region" description="Helical" evidence="8">
    <location>
        <begin position="43"/>
        <end position="61"/>
    </location>
</feature>
<dbReference type="PANTHER" id="PTHR13505:SF7">
    <property type="entry name" value="TRANSMEMBRANE PROTEIN 208"/>
    <property type="match status" value="1"/>
</dbReference>
<keyword evidence="4" id="KW-0256">Endoplasmic reticulum</keyword>
<dbReference type="Proteomes" id="UP001150062">
    <property type="component" value="Unassembled WGS sequence"/>
</dbReference>
<evidence type="ECO:0000256" key="5">
    <source>
        <dbReference type="ARBA" id="ARBA00022989"/>
    </source>
</evidence>
<keyword evidence="3 8" id="KW-0812">Transmembrane</keyword>
<gene>
    <name evidence="9" type="ORF">M0813_14181</name>
</gene>
<keyword evidence="5 8" id="KW-1133">Transmembrane helix</keyword>
<evidence type="ECO:0000256" key="7">
    <source>
        <dbReference type="SAM" id="MobiDB-lite"/>
    </source>
</evidence>
<protein>
    <submittedName>
        <fullName evidence="9">Transmembrane protein</fullName>
    </submittedName>
</protein>
<feature type="transmembrane region" description="Helical" evidence="8">
    <location>
        <begin position="92"/>
        <end position="110"/>
    </location>
</feature>
<comment type="subcellular location">
    <subcellularLocation>
        <location evidence="1">Endoplasmic reticulum membrane</location>
        <topology evidence="1">Multi-pass membrane protein</topology>
    </subcellularLocation>
</comment>
<name>A0ABQ8Z6J5_9EUKA</name>
<feature type="transmembrane region" description="Helical" evidence="8">
    <location>
        <begin position="20"/>
        <end position="37"/>
    </location>
</feature>
<keyword evidence="10" id="KW-1185">Reference proteome</keyword>
<evidence type="ECO:0000256" key="1">
    <source>
        <dbReference type="ARBA" id="ARBA00004477"/>
    </source>
</evidence>
<feature type="compositionally biased region" description="Basic residues" evidence="7">
    <location>
        <begin position="158"/>
        <end position="168"/>
    </location>
</feature>
<evidence type="ECO:0000256" key="3">
    <source>
        <dbReference type="ARBA" id="ARBA00022692"/>
    </source>
</evidence>
<evidence type="ECO:0000256" key="4">
    <source>
        <dbReference type="ARBA" id="ARBA00022824"/>
    </source>
</evidence>
<reference evidence="9" key="1">
    <citation type="submission" date="2022-08" db="EMBL/GenBank/DDBJ databases">
        <title>Novel sulfate-reducing endosymbionts in the free-living metamonad Anaeramoeba.</title>
        <authorList>
            <person name="Jerlstrom-Hultqvist J."/>
            <person name="Cepicka I."/>
            <person name="Gallot-Lavallee L."/>
            <person name="Salas-Leiva D."/>
            <person name="Curtis B.A."/>
            <person name="Zahonova K."/>
            <person name="Pipaliya S."/>
            <person name="Dacks J."/>
            <person name="Roger A.J."/>
        </authorList>
    </citation>
    <scope>NUCLEOTIDE SEQUENCE</scope>
    <source>
        <strain evidence="9">Schooner1</strain>
    </source>
</reference>
<evidence type="ECO:0000256" key="2">
    <source>
        <dbReference type="ARBA" id="ARBA00009950"/>
    </source>
</evidence>